<dbReference type="PANTHER" id="PTHR42839:SF2">
    <property type="entry name" value="ISOCHORISMATE SYNTHASE ENTC"/>
    <property type="match status" value="1"/>
</dbReference>
<dbReference type="EMBL" id="QYAC01000002">
    <property type="protein sequence ID" value="MBL3678590.1"/>
    <property type="molecule type" value="Genomic_DNA"/>
</dbReference>
<feature type="region of interest" description="Disordered" evidence="6">
    <location>
        <begin position="126"/>
        <end position="174"/>
    </location>
</feature>
<keyword evidence="9" id="KW-1185">Reference proteome</keyword>
<comment type="caution">
    <text evidence="8">The sequence shown here is derived from an EMBL/GenBank/DDBJ whole genome shotgun (WGS) entry which is preliminary data.</text>
</comment>
<evidence type="ECO:0000256" key="3">
    <source>
        <dbReference type="ARBA" id="ARBA00012824"/>
    </source>
</evidence>
<dbReference type="GO" id="GO:0008909">
    <property type="term" value="F:isochorismate synthase activity"/>
    <property type="evidence" value="ECO:0007669"/>
    <property type="project" value="UniProtKB-EC"/>
</dbReference>
<reference evidence="8 9" key="1">
    <citation type="submission" date="2018-09" db="EMBL/GenBank/DDBJ databases">
        <title>Comparative genomics of Leucobacter spp.</title>
        <authorList>
            <person name="Reis A.C."/>
            <person name="Kolvenbach B.A."/>
            <person name="Corvini P.F.X."/>
            <person name="Nunes O.C."/>
        </authorList>
    </citation>
    <scope>NUCLEOTIDE SEQUENCE [LARGE SCALE GENOMIC DNA]</scope>
    <source>
        <strain evidence="8 9">TAN 31504</strain>
    </source>
</reference>
<evidence type="ECO:0000259" key="7">
    <source>
        <dbReference type="Pfam" id="PF00425"/>
    </source>
</evidence>
<dbReference type="PANTHER" id="PTHR42839">
    <property type="entry name" value="ISOCHORISMATE SYNTHASE ENTC"/>
    <property type="match status" value="1"/>
</dbReference>
<dbReference type="Pfam" id="PF00425">
    <property type="entry name" value="Chorismate_bind"/>
    <property type="match status" value="1"/>
</dbReference>
<dbReference type="RefSeq" id="WP_202343855.1">
    <property type="nucleotide sequence ID" value="NZ_BAAAPI010000008.1"/>
</dbReference>
<gene>
    <name evidence="8" type="ORF">D3230_04670</name>
</gene>
<feature type="domain" description="Chorismate-utilising enzyme C-terminal" evidence="7">
    <location>
        <begin position="176"/>
        <end position="439"/>
    </location>
</feature>
<dbReference type="InterPro" id="IPR019999">
    <property type="entry name" value="Anth_synth_I-like"/>
</dbReference>
<protein>
    <recommendedName>
        <fullName evidence="3">isochorismate synthase</fullName>
        <ecNumber evidence="3">5.4.4.2</ecNumber>
    </recommendedName>
    <alternativeName>
        <fullName evidence="5">Isochorismate mutase</fullName>
    </alternativeName>
</protein>
<proteinExistence type="inferred from homology"/>
<evidence type="ECO:0000256" key="4">
    <source>
        <dbReference type="ARBA" id="ARBA00023235"/>
    </source>
</evidence>
<dbReference type="NCBIfam" id="TIGR00543">
    <property type="entry name" value="isochor_syn"/>
    <property type="match status" value="1"/>
</dbReference>
<dbReference type="InterPro" id="IPR015890">
    <property type="entry name" value="Chorismate_C"/>
</dbReference>
<dbReference type="Proteomes" id="UP001645859">
    <property type="component" value="Unassembled WGS sequence"/>
</dbReference>
<evidence type="ECO:0000313" key="8">
    <source>
        <dbReference type="EMBL" id="MBL3678590.1"/>
    </source>
</evidence>
<comment type="similarity">
    <text evidence="2">Belongs to the isochorismate synthase family.</text>
</comment>
<dbReference type="PRINTS" id="PR00095">
    <property type="entry name" value="ANTSNTHASEI"/>
</dbReference>
<name>A0ABS1SDQ6_9MICO</name>
<sequence>MTSETAVPRLRAVTRPLAGAPDLLSLADPASPLVWLRGDRGCVGIGEALRLTFRGPHRFREGAEAWREVAAAATIDDPVALPGSGLVALGTFAFDDASAAESVLVVPRILVAQHRDRWWITEVTEQSDAADRTADRTAGNALGDPALPQPAPPGSWPGVAFAPRSPSGDAEPDPVEAYLAGVRESVRRIARGEVEKIVLARQIEGELPAGSDLRVPLARLAGRYLDCWTFAVDGMVGASPETLIRSTSGAVSARVLAGTRARHADAPGRDAQARDELLTSDKEQHEHVFAVQSVVTALAPHVTALRTSEEPFPLQLPNVWHLATDLGATLRERSSALELVGALHPTAAIAGTPTADAVAAIAELEPFDRGRYSGAVGWIDAAGDGEWVIALRCAQIDPVPIDPAQETGHAGPRRITASAGGGIVAGSDPAHEFGETVSKFRPITEAFAA</sequence>
<evidence type="ECO:0000256" key="1">
    <source>
        <dbReference type="ARBA" id="ARBA00000799"/>
    </source>
</evidence>
<dbReference type="InterPro" id="IPR004561">
    <property type="entry name" value="IsoChor_synthase"/>
</dbReference>
<evidence type="ECO:0000313" key="9">
    <source>
        <dbReference type="Proteomes" id="UP001645859"/>
    </source>
</evidence>
<dbReference type="Gene3D" id="3.60.120.10">
    <property type="entry name" value="Anthranilate synthase"/>
    <property type="match status" value="1"/>
</dbReference>
<accession>A0ABS1SDQ6</accession>
<evidence type="ECO:0000256" key="2">
    <source>
        <dbReference type="ARBA" id="ARBA00005297"/>
    </source>
</evidence>
<keyword evidence="4 8" id="KW-0413">Isomerase</keyword>
<evidence type="ECO:0000256" key="6">
    <source>
        <dbReference type="SAM" id="MobiDB-lite"/>
    </source>
</evidence>
<evidence type="ECO:0000256" key="5">
    <source>
        <dbReference type="ARBA" id="ARBA00041564"/>
    </source>
</evidence>
<dbReference type="InterPro" id="IPR005801">
    <property type="entry name" value="ADC_synthase"/>
</dbReference>
<comment type="catalytic activity">
    <reaction evidence="1">
        <text>chorismate = isochorismate</text>
        <dbReference type="Rhea" id="RHEA:18985"/>
        <dbReference type="ChEBI" id="CHEBI:29748"/>
        <dbReference type="ChEBI" id="CHEBI:29780"/>
        <dbReference type="EC" id="5.4.4.2"/>
    </reaction>
</comment>
<dbReference type="EC" id="5.4.4.2" evidence="3"/>
<dbReference type="SUPFAM" id="SSF56322">
    <property type="entry name" value="ADC synthase"/>
    <property type="match status" value="1"/>
</dbReference>
<organism evidence="8 9">
    <name type="scientific">Leucobacter chromiireducens subsp. solipictus</name>
    <dbReference type="NCBI Taxonomy" id="398235"/>
    <lineage>
        <taxon>Bacteria</taxon>
        <taxon>Bacillati</taxon>
        <taxon>Actinomycetota</taxon>
        <taxon>Actinomycetes</taxon>
        <taxon>Micrococcales</taxon>
        <taxon>Microbacteriaceae</taxon>
        <taxon>Leucobacter</taxon>
    </lineage>
</organism>